<dbReference type="AlphaFoldDB" id="A0A9P4LNS9"/>
<proteinExistence type="predicted"/>
<sequence>MTLNFPDGPHQYTGFEPPYFPCTVETTIGIINFCKFNPDIKVSLKTDGFGAWHVSEACLLCFIRTGMLYEWALRGLDLSDDLPDVVWLLFARTRNVWKDTWLKYVNENDIRAPPNFRIRPGLSKDREATIESVLGRIASERPDWKTLLETT</sequence>
<accession>A0A9P4LNS9</accession>
<organism evidence="1 2">
    <name type="scientific">Setomelanomma holmii</name>
    <dbReference type="NCBI Taxonomy" id="210430"/>
    <lineage>
        <taxon>Eukaryota</taxon>
        <taxon>Fungi</taxon>
        <taxon>Dikarya</taxon>
        <taxon>Ascomycota</taxon>
        <taxon>Pezizomycotina</taxon>
        <taxon>Dothideomycetes</taxon>
        <taxon>Pleosporomycetidae</taxon>
        <taxon>Pleosporales</taxon>
        <taxon>Pleosporineae</taxon>
        <taxon>Phaeosphaeriaceae</taxon>
        <taxon>Setomelanomma</taxon>
    </lineage>
</organism>
<reference evidence="1" key="1">
    <citation type="journal article" date="2020" name="Stud. Mycol.">
        <title>101 Dothideomycetes genomes: a test case for predicting lifestyles and emergence of pathogens.</title>
        <authorList>
            <person name="Haridas S."/>
            <person name="Albert R."/>
            <person name="Binder M."/>
            <person name="Bloem J."/>
            <person name="Labutti K."/>
            <person name="Salamov A."/>
            <person name="Andreopoulos B."/>
            <person name="Baker S."/>
            <person name="Barry K."/>
            <person name="Bills G."/>
            <person name="Bluhm B."/>
            <person name="Cannon C."/>
            <person name="Castanera R."/>
            <person name="Culley D."/>
            <person name="Daum C."/>
            <person name="Ezra D."/>
            <person name="Gonzalez J."/>
            <person name="Henrissat B."/>
            <person name="Kuo A."/>
            <person name="Liang C."/>
            <person name="Lipzen A."/>
            <person name="Lutzoni F."/>
            <person name="Magnuson J."/>
            <person name="Mondo S."/>
            <person name="Nolan M."/>
            <person name="Ohm R."/>
            <person name="Pangilinan J."/>
            <person name="Park H.-J."/>
            <person name="Ramirez L."/>
            <person name="Alfaro M."/>
            <person name="Sun H."/>
            <person name="Tritt A."/>
            <person name="Yoshinaga Y."/>
            <person name="Zwiers L.-H."/>
            <person name="Turgeon B."/>
            <person name="Goodwin S."/>
            <person name="Spatafora J."/>
            <person name="Crous P."/>
            <person name="Grigoriev I."/>
        </authorList>
    </citation>
    <scope>NUCLEOTIDE SEQUENCE</scope>
    <source>
        <strain evidence="1">CBS 110217</strain>
    </source>
</reference>
<keyword evidence="2" id="KW-1185">Reference proteome</keyword>
<gene>
    <name evidence="1" type="ORF">EK21DRAFT_111455</name>
</gene>
<evidence type="ECO:0000313" key="2">
    <source>
        <dbReference type="Proteomes" id="UP000799777"/>
    </source>
</evidence>
<name>A0A9P4LNS9_9PLEO</name>
<protein>
    <submittedName>
        <fullName evidence="1">Uncharacterized protein</fullName>
    </submittedName>
</protein>
<comment type="caution">
    <text evidence="1">The sequence shown here is derived from an EMBL/GenBank/DDBJ whole genome shotgun (WGS) entry which is preliminary data.</text>
</comment>
<dbReference type="EMBL" id="ML978185">
    <property type="protein sequence ID" value="KAF2031007.1"/>
    <property type="molecule type" value="Genomic_DNA"/>
</dbReference>
<evidence type="ECO:0000313" key="1">
    <source>
        <dbReference type="EMBL" id="KAF2031007.1"/>
    </source>
</evidence>
<dbReference type="Proteomes" id="UP000799777">
    <property type="component" value="Unassembled WGS sequence"/>
</dbReference>